<evidence type="ECO:0000313" key="11">
    <source>
        <dbReference type="EMBL" id="UWD34891.1"/>
    </source>
</evidence>
<dbReference type="InterPro" id="IPR013780">
    <property type="entry name" value="Glyco_hydro_b"/>
</dbReference>
<evidence type="ECO:0000256" key="1">
    <source>
        <dbReference type="ARBA" id="ARBA00001913"/>
    </source>
</evidence>
<dbReference type="InterPro" id="IPR006046">
    <property type="entry name" value="Alpha_amylase"/>
</dbReference>
<dbReference type="EC" id="3.2.1.1" evidence="7"/>
<keyword evidence="7" id="KW-0326">Glycosidase</keyword>
<evidence type="ECO:0000256" key="8">
    <source>
        <dbReference type="SAM" id="MobiDB-lite"/>
    </source>
</evidence>
<keyword evidence="12" id="KW-1185">Reference proteome</keyword>
<comment type="cofactor">
    <cofactor evidence="1">
        <name>Ca(2+)</name>
        <dbReference type="ChEBI" id="CHEBI:29108"/>
    </cofactor>
</comment>
<dbReference type="Pfam" id="PF02806">
    <property type="entry name" value="Alpha-amylase_C"/>
    <property type="match status" value="1"/>
</dbReference>
<gene>
    <name evidence="11" type="ORF">NX779_03735</name>
</gene>
<evidence type="ECO:0000259" key="9">
    <source>
        <dbReference type="SMART" id="SM00632"/>
    </source>
</evidence>
<dbReference type="SMART" id="SM00632">
    <property type="entry name" value="Aamy_C"/>
    <property type="match status" value="1"/>
</dbReference>
<dbReference type="SMART" id="SM00642">
    <property type="entry name" value="Aamy"/>
    <property type="match status" value="1"/>
</dbReference>
<dbReference type="SUPFAM" id="SSF49452">
    <property type="entry name" value="Starch-binding domain-like"/>
    <property type="match status" value="1"/>
</dbReference>
<comment type="similarity">
    <text evidence="2 6">Belongs to the glycosyl hydrolase 13 family.</text>
</comment>
<dbReference type="Gene3D" id="2.60.40.1180">
    <property type="entry name" value="Golgi alpha-mannosidase II"/>
    <property type="match status" value="1"/>
</dbReference>
<dbReference type="Gene3D" id="3.20.20.80">
    <property type="entry name" value="Glycosidases"/>
    <property type="match status" value="1"/>
</dbReference>
<feature type="region of interest" description="Disordered" evidence="8">
    <location>
        <begin position="39"/>
        <end position="93"/>
    </location>
</feature>
<dbReference type="GO" id="GO:0016787">
    <property type="term" value="F:hydrolase activity"/>
    <property type="evidence" value="ECO:0007669"/>
    <property type="project" value="UniProtKB-KW"/>
</dbReference>
<keyword evidence="7 11" id="KW-0378">Hydrolase</keyword>
<dbReference type="RefSeq" id="WP_259430074.1">
    <property type="nucleotide sequence ID" value="NZ_CP103424.1"/>
</dbReference>
<dbReference type="EMBL" id="CP103424">
    <property type="protein sequence ID" value="UWD34891.1"/>
    <property type="molecule type" value="Genomic_DNA"/>
</dbReference>
<sequence length="816" mass="93792">MKQNYLLKRLISIILFVLLLIGFSSTVVSCTKLNSNQHAKIDDKQDESNTPDPSPTPNREEDSSNTPDGKPKPDEDQTDPNREEEKQPDKNLNYLKTNYNQDVIYQIITDRFFDGDKKNNPKGNMYNPNHNRYYHGGDWQGIIQKIKDGYLTDLGVGALWISPPVKNIDGISPNDERIGHASASYHGYWAEDFFKTNPYFGTFDDFRELIKVANEHSMKIYIDFAPNHTSPAVDYDKDLNTVDHNLYPEQHRGRNDLKTGGELLPNDGALYRDGELLGKLHDGKNHNLFNKEGWTDFSSWENSVYNTMFGLADLNHLNPVVDNYFKDAIKKWLDLGIAGIRLDAVRHMPIGWQRNFTQYINSYKPSLLFGEWFAGSNVVDNELKTFANNSGMSLLDFNLTHAIRNSLGSYSEGMQHIHHTLADTSNNFEHVHNQVTFIDNHDMPRFMEISNKNTNRVDLALATVLTMRGIPAVYYGTEQYMDGREDPDNRKSMTSFDRSTRAYQIIKKLSKLRKDNPAIQFGDYKERWLNDDVLVYERTFNQNTVVIMINRSESTGYELKDLQLGLPKGTYQDYLSNLLNGHPITVQDNGKVDHYRLNSNTFQVFVSNKQNDNVVLGNVNTLQAIHNDRVILSGDNLDKIKHLYISDNKANNHIAKLELINNNNKLAYIEIPNINSGMYQIKALTKEDKWTNSINNLKILTNKQVTARIMLKLDKMQTMPGETVHMNGNIFELDNNSERIPIHPLFNSTKSIAMYPNHFIDVSLPIDTKFKLGFMIKNQDGSIKNQITLENEYIITQEMYNENLKNSTNIVIQTQW</sequence>
<dbReference type="InterPro" id="IPR006048">
    <property type="entry name" value="A-amylase/branching_C"/>
</dbReference>
<dbReference type="InterPro" id="IPR031319">
    <property type="entry name" value="A-amylase_C"/>
</dbReference>
<evidence type="ECO:0000256" key="2">
    <source>
        <dbReference type="ARBA" id="ARBA00008061"/>
    </source>
</evidence>
<dbReference type="InterPro" id="IPR006047">
    <property type="entry name" value="GH13_cat_dom"/>
</dbReference>
<dbReference type="Proteomes" id="UP001059819">
    <property type="component" value="Chromosome"/>
</dbReference>
<dbReference type="PANTHER" id="PTHR10357">
    <property type="entry name" value="ALPHA-AMYLASE FAMILY MEMBER"/>
    <property type="match status" value="1"/>
</dbReference>
<evidence type="ECO:0000256" key="3">
    <source>
        <dbReference type="ARBA" id="ARBA00022723"/>
    </source>
</evidence>
<accession>A0ABY5TXZ1</accession>
<dbReference type="SUPFAM" id="SSF51445">
    <property type="entry name" value="(Trans)glycosidases"/>
    <property type="match status" value="1"/>
</dbReference>
<dbReference type="SUPFAM" id="SSF51011">
    <property type="entry name" value="Glycosyl hydrolase domain"/>
    <property type="match status" value="1"/>
</dbReference>
<dbReference type="PROSITE" id="PS51257">
    <property type="entry name" value="PROKAR_LIPOPROTEIN"/>
    <property type="match status" value="1"/>
</dbReference>
<comment type="catalytic activity">
    <reaction evidence="7">
        <text>Endohydrolysis of (1-&gt;4)-alpha-D-glucosidic linkages in polysaccharides containing three or more (1-&gt;4)-alpha-linked D-glucose units.</text>
        <dbReference type="EC" id="3.2.1.1"/>
    </reaction>
</comment>
<dbReference type="InterPro" id="IPR017853">
    <property type="entry name" value="GH"/>
</dbReference>
<evidence type="ECO:0000313" key="12">
    <source>
        <dbReference type="Proteomes" id="UP001059819"/>
    </source>
</evidence>
<feature type="domain" description="Alpha-amylase C-terminal" evidence="9">
    <location>
        <begin position="525"/>
        <end position="609"/>
    </location>
</feature>
<organism evidence="11 12">
    <name type="scientific">Mycoplasma cottewii</name>
    <dbReference type="NCBI Taxonomy" id="51364"/>
    <lineage>
        <taxon>Bacteria</taxon>
        <taxon>Bacillati</taxon>
        <taxon>Mycoplasmatota</taxon>
        <taxon>Mollicutes</taxon>
        <taxon>Mycoplasmataceae</taxon>
        <taxon>Mycoplasma</taxon>
    </lineage>
</organism>
<keyword evidence="4" id="KW-0732">Signal</keyword>
<dbReference type="PRINTS" id="PR00110">
    <property type="entry name" value="ALPHAAMYLASE"/>
</dbReference>
<evidence type="ECO:0000256" key="4">
    <source>
        <dbReference type="ARBA" id="ARBA00022729"/>
    </source>
</evidence>
<keyword evidence="5" id="KW-0106">Calcium</keyword>
<keyword evidence="7" id="KW-0119">Carbohydrate metabolism</keyword>
<evidence type="ECO:0000256" key="6">
    <source>
        <dbReference type="RuleBase" id="RU003615"/>
    </source>
</evidence>
<dbReference type="InterPro" id="IPR013784">
    <property type="entry name" value="Carb-bd-like_fold"/>
</dbReference>
<name>A0ABY5TXZ1_9MOLU</name>
<keyword evidence="3" id="KW-0479">Metal-binding</keyword>
<dbReference type="Pfam" id="PF00128">
    <property type="entry name" value="Alpha-amylase"/>
    <property type="match status" value="1"/>
</dbReference>
<protein>
    <recommendedName>
        <fullName evidence="7">Alpha-amylase</fullName>
        <ecNumber evidence="7">3.2.1.1</ecNumber>
    </recommendedName>
</protein>
<evidence type="ECO:0000256" key="5">
    <source>
        <dbReference type="ARBA" id="ARBA00022837"/>
    </source>
</evidence>
<reference evidence="11" key="1">
    <citation type="submission" date="2022-08" db="EMBL/GenBank/DDBJ databases">
        <title>Complete genome sequence of Mycoplasma cottewii type strain VIS.</title>
        <authorList>
            <person name="Spergser J."/>
        </authorList>
    </citation>
    <scope>NUCLEOTIDE SEQUENCE</scope>
    <source>
        <strain evidence="11">VIS</strain>
    </source>
</reference>
<feature type="compositionally biased region" description="Basic and acidic residues" evidence="8">
    <location>
        <begin position="69"/>
        <end position="89"/>
    </location>
</feature>
<proteinExistence type="inferred from homology"/>
<evidence type="ECO:0000256" key="7">
    <source>
        <dbReference type="RuleBase" id="RU361134"/>
    </source>
</evidence>
<dbReference type="PANTHER" id="PTHR10357:SF215">
    <property type="entry name" value="ALPHA-AMYLASE 1"/>
    <property type="match status" value="1"/>
</dbReference>
<evidence type="ECO:0000259" key="10">
    <source>
        <dbReference type="SMART" id="SM00642"/>
    </source>
</evidence>
<feature type="domain" description="Glycosyl hydrolase family 13 catalytic" evidence="10">
    <location>
        <begin position="106"/>
        <end position="513"/>
    </location>
</feature>